<dbReference type="OrthoDB" id="7254827at2"/>
<gene>
    <name evidence="1" type="ORF">MBHS_03111</name>
</gene>
<dbReference type="RefSeq" id="WP_103920909.1">
    <property type="nucleotide sequence ID" value="NZ_FMSV02000528.1"/>
</dbReference>
<dbReference type="AlphaFoldDB" id="A0A1H6FDK1"/>
<evidence type="ECO:0000313" key="1">
    <source>
        <dbReference type="EMBL" id="SEH07236.1"/>
    </source>
</evidence>
<proteinExistence type="predicted"/>
<evidence type="ECO:0000313" key="2">
    <source>
        <dbReference type="Proteomes" id="UP000236724"/>
    </source>
</evidence>
<dbReference type="EMBL" id="FMSV02000528">
    <property type="protein sequence ID" value="SEH07236.1"/>
    <property type="molecule type" value="Genomic_DNA"/>
</dbReference>
<keyword evidence="2" id="KW-1185">Reference proteome</keyword>
<dbReference type="InterPro" id="IPR008928">
    <property type="entry name" value="6-hairpin_glycosidase_sf"/>
</dbReference>
<organism evidence="1 2">
    <name type="scientific">Candidatus Venteria ishoeyi</name>
    <dbReference type="NCBI Taxonomy" id="1899563"/>
    <lineage>
        <taxon>Bacteria</taxon>
        <taxon>Pseudomonadati</taxon>
        <taxon>Pseudomonadota</taxon>
        <taxon>Gammaproteobacteria</taxon>
        <taxon>Thiotrichales</taxon>
        <taxon>Thiotrichaceae</taxon>
        <taxon>Venteria</taxon>
    </lineage>
</organism>
<sequence>MRFKSSSAFYQELHGFCIERLKESFNPDSQLFDLRLHNRHWGLVEGTENSSSTAMVLIALHRADIDVEGLFSLQIKSVLKALTDLHRFPVYHETLGLLIWANAIWDGSSLSDLLQELGLSLIKIPALTRNLKSAELAWLVSGFAHEYRRSGEQDVLETLKILLTQLQLRQHKTSHVFYHYAHNAPLRLCYRRHVTTFADQVYPVQALAFASILLKEPGYLQQVQPCVQQIVDLQGKLGQWWWHYDARNAQVLQAYPVYSVHQHAMAPMMLMALAAAGGKAHTAAMSLSHAWQDHNEINANMTDREVGTMWRDIEYDENKLASSFRKARSVMGQTRDRTSRLPKLKIRYDTWPYEWGWCLYAQAIATTAPPSQHLI</sequence>
<dbReference type="SUPFAM" id="SSF48208">
    <property type="entry name" value="Six-hairpin glycosidases"/>
    <property type="match status" value="1"/>
</dbReference>
<dbReference type="GO" id="GO:0005975">
    <property type="term" value="P:carbohydrate metabolic process"/>
    <property type="evidence" value="ECO:0007669"/>
    <property type="project" value="InterPro"/>
</dbReference>
<protein>
    <submittedName>
        <fullName evidence="1">Uncharacterized protein</fullName>
    </submittedName>
</protein>
<reference evidence="1 2" key="1">
    <citation type="submission" date="2016-10" db="EMBL/GenBank/DDBJ databases">
        <authorList>
            <person name="de Groot N.N."/>
        </authorList>
    </citation>
    <scope>NUCLEOTIDE SEQUENCE [LARGE SCALE GENOMIC DNA]</scope>
    <source>
        <strain evidence="1">MBHS1</strain>
    </source>
</reference>
<dbReference type="Proteomes" id="UP000236724">
    <property type="component" value="Unassembled WGS sequence"/>
</dbReference>
<accession>A0A1H6FDK1</accession>
<name>A0A1H6FDK1_9GAMM</name>